<protein>
    <recommendedName>
        <fullName evidence="3">Phage protein</fullName>
    </recommendedName>
</protein>
<dbReference type="AlphaFoldDB" id="A0A1H3IN36"/>
<accession>A0A1H3IN36</accession>
<evidence type="ECO:0000313" key="1">
    <source>
        <dbReference type="EMBL" id="SDY29102.1"/>
    </source>
</evidence>
<proteinExistence type="predicted"/>
<evidence type="ECO:0008006" key="3">
    <source>
        <dbReference type="Google" id="ProtNLM"/>
    </source>
</evidence>
<evidence type="ECO:0000313" key="2">
    <source>
        <dbReference type="Proteomes" id="UP000199652"/>
    </source>
</evidence>
<gene>
    <name evidence="1" type="ORF">SAMN04488579_12414</name>
</gene>
<reference evidence="2" key="1">
    <citation type="submission" date="2016-10" db="EMBL/GenBank/DDBJ databases">
        <authorList>
            <person name="Varghese N."/>
            <person name="Submissions S."/>
        </authorList>
    </citation>
    <scope>NUCLEOTIDE SEQUENCE [LARGE SCALE GENOMIC DNA]</scope>
    <source>
        <strain evidence="2">VPI 5359</strain>
    </source>
</reference>
<keyword evidence="2" id="KW-1185">Reference proteome</keyword>
<organism evidence="1 2">
    <name type="scientific">Eubacterium barkeri</name>
    <name type="common">Clostridium barkeri</name>
    <dbReference type="NCBI Taxonomy" id="1528"/>
    <lineage>
        <taxon>Bacteria</taxon>
        <taxon>Bacillati</taxon>
        <taxon>Bacillota</taxon>
        <taxon>Clostridia</taxon>
        <taxon>Eubacteriales</taxon>
        <taxon>Eubacteriaceae</taxon>
        <taxon>Eubacterium</taxon>
    </lineage>
</organism>
<sequence>MADVKVKINSAGARQLLNSAAVQGELLKRAEKIKVRADGMGSGKYVADVQPGKNRAHAMVKTTDFISKKSNAKHNTLLKSINAGK</sequence>
<dbReference type="STRING" id="1528.SAMN04488579_12414"/>
<name>A0A1H3IN36_EUBBA</name>
<dbReference type="RefSeq" id="WP_090246687.1">
    <property type="nucleotide sequence ID" value="NZ_FNOU01000024.1"/>
</dbReference>
<dbReference type="Proteomes" id="UP000199652">
    <property type="component" value="Unassembled WGS sequence"/>
</dbReference>
<dbReference type="EMBL" id="FNOU01000024">
    <property type="protein sequence ID" value="SDY29102.1"/>
    <property type="molecule type" value="Genomic_DNA"/>
</dbReference>
<dbReference type="OrthoDB" id="3197329at2"/>